<dbReference type="InterPro" id="IPR036259">
    <property type="entry name" value="MFS_trans_sf"/>
</dbReference>
<dbReference type="InterPro" id="IPR044739">
    <property type="entry name" value="NRT1/PTR"/>
</dbReference>
<dbReference type="AlphaFoldDB" id="A0A6J1K1P3"/>
<feature type="transmembrane region" description="Helical" evidence="6">
    <location>
        <begin position="531"/>
        <end position="556"/>
    </location>
</feature>
<dbReference type="GO" id="GO:0042937">
    <property type="term" value="F:tripeptide transmembrane transporter activity"/>
    <property type="evidence" value="ECO:0007669"/>
    <property type="project" value="InterPro"/>
</dbReference>
<dbReference type="Pfam" id="PF00854">
    <property type="entry name" value="PTR2"/>
    <property type="match status" value="1"/>
</dbReference>
<name>A0A6J1K1P3_CUCMA</name>
<evidence type="ECO:0000256" key="5">
    <source>
        <dbReference type="ARBA" id="ARBA00023136"/>
    </source>
</evidence>
<keyword evidence="3 6" id="KW-0812">Transmembrane</keyword>
<dbReference type="Proteomes" id="UP000504608">
    <property type="component" value="Unplaced"/>
</dbReference>
<evidence type="ECO:0000256" key="6">
    <source>
        <dbReference type="SAM" id="Phobius"/>
    </source>
</evidence>
<dbReference type="GeneID" id="111490916"/>
<dbReference type="OrthoDB" id="8904098at2759"/>
<keyword evidence="5 6" id="KW-0472">Membrane</keyword>
<comment type="similarity">
    <text evidence="2">Belongs to the major facilitator superfamily. Proton-dependent oligopeptide transporter (POT/PTR) (TC 2.A.17) family.</text>
</comment>
<organism evidence="7 8">
    <name type="scientific">Cucurbita maxima</name>
    <name type="common">Pumpkin</name>
    <name type="synonym">Winter squash</name>
    <dbReference type="NCBI Taxonomy" id="3661"/>
    <lineage>
        <taxon>Eukaryota</taxon>
        <taxon>Viridiplantae</taxon>
        <taxon>Streptophyta</taxon>
        <taxon>Embryophyta</taxon>
        <taxon>Tracheophyta</taxon>
        <taxon>Spermatophyta</taxon>
        <taxon>Magnoliopsida</taxon>
        <taxon>eudicotyledons</taxon>
        <taxon>Gunneridae</taxon>
        <taxon>Pentapetalae</taxon>
        <taxon>rosids</taxon>
        <taxon>fabids</taxon>
        <taxon>Cucurbitales</taxon>
        <taxon>Cucurbitaceae</taxon>
        <taxon>Cucurbiteae</taxon>
        <taxon>Cucurbita</taxon>
    </lineage>
</organism>
<gene>
    <name evidence="8" type="primary">LOC111490916</name>
</gene>
<dbReference type="GO" id="GO:0071916">
    <property type="term" value="F:dipeptide transmembrane transporter activity"/>
    <property type="evidence" value="ECO:0007669"/>
    <property type="project" value="InterPro"/>
</dbReference>
<dbReference type="PANTHER" id="PTHR11654">
    <property type="entry name" value="OLIGOPEPTIDE TRANSPORTER-RELATED"/>
    <property type="match status" value="1"/>
</dbReference>
<dbReference type="SUPFAM" id="SSF103473">
    <property type="entry name" value="MFS general substrate transporter"/>
    <property type="match status" value="1"/>
</dbReference>
<evidence type="ECO:0000256" key="2">
    <source>
        <dbReference type="ARBA" id="ARBA00005982"/>
    </source>
</evidence>
<proteinExistence type="inferred from homology"/>
<protein>
    <submittedName>
        <fullName evidence="8">Protein NRT1/ PTR FAMILY 5.1-like isoform X1</fullName>
    </submittedName>
</protein>
<evidence type="ECO:0000313" key="7">
    <source>
        <dbReference type="Proteomes" id="UP000504608"/>
    </source>
</evidence>
<evidence type="ECO:0000256" key="3">
    <source>
        <dbReference type="ARBA" id="ARBA00022692"/>
    </source>
</evidence>
<evidence type="ECO:0000313" key="8">
    <source>
        <dbReference type="RefSeq" id="XP_022995341.1"/>
    </source>
</evidence>
<feature type="transmembrane region" description="Helical" evidence="6">
    <location>
        <begin position="184"/>
        <end position="203"/>
    </location>
</feature>
<dbReference type="InterPro" id="IPR000109">
    <property type="entry name" value="POT_fam"/>
</dbReference>
<dbReference type="CDD" id="cd17417">
    <property type="entry name" value="MFS_NPF5"/>
    <property type="match status" value="1"/>
</dbReference>
<comment type="subcellular location">
    <subcellularLocation>
        <location evidence="1">Membrane</location>
        <topology evidence="1">Multi-pass membrane protein</topology>
    </subcellularLocation>
</comment>
<keyword evidence="4 6" id="KW-1133">Transmembrane helix</keyword>
<dbReference type="GO" id="GO:0016020">
    <property type="term" value="C:membrane"/>
    <property type="evidence" value="ECO:0007669"/>
    <property type="project" value="UniProtKB-SubCell"/>
</dbReference>
<feature type="transmembrane region" description="Helical" evidence="6">
    <location>
        <begin position="455"/>
        <end position="474"/>
    </location>
</feature>
<sequence length="580" mass="64587">METKDVTQDGTVDLRGQPVLASTTGKWKACAFLVGYEAFERMAFYGIASNLVNYLTTQLHEDTVSSVRNVNNWSGSVWLTPILGAYIADSFLGRFWTFTFSSLIYVMGMVFLTMAVSVKTLKPTCNNGVCSKATPSQITFFYISLYTIALGAGGTKPNISTFGADQFDDFNPAEKQMKVSFFNWWMFSSFVGALFATLGLVYIQENLGWGLGYGIPTVGLLFSLFIFYLGTPLYRHKVRKSRSPAKDLIRVPLAAFRNRKLQLPASPSELYEVELQGYSGAGKRLVQHTPVFRFLDRAAIKDATNSSRPKCTVTQVEGTKLVLGMVIIWLATLVPSTIWAQINTLFVKQGTTLNRTLFHAFPIPAASLGSFVTLSMLLSVPLYDRYFVPFMRRKTENPRGITLLQRLGVGFVIQIIAIAIAYAIEVRRMHVVRTNHITQPNQVVPMSILWLLPQYILLGFADVFIAIGLLEFFYDQSPEDMQSLGTTFFTSGIGVGNFLNSFLVTVVDKLTGENGGKSWIGNNLNDSHLDYYYGFLLVISTLNLGVFLWVSSLYIYKKEAIEAKDGIESKALDTSLGLQV</sequence>
<feature type="transmembrane region" description="Helical" evidence="6">
    <location>
        <begin position="486"/>
        <end position="507"/>
    </location>
</feature>
<feature type="transmembrane region" description="Helical" evidence="6">
    <location>
        <begin position="362"/>
        <end position="383"/>
    </location>
</feature>
<evidence type="ECO:0000256" key="4">
    <source>
        <dbReference type="ARBA" id="ARBA00022989"/>
    </source>
</evidence>
<dbReference type="RefSeq" id="XP_022995341.1">
    <property type="nucleotide sequence ID" value="XM_023139573.1"/>
</dbReference>
<evidence type="ECO:0000256" key="1">
    <source>
        <dbReference type="ARBA" id="ARBA00004141"/>
    </source>
</evidence>
<dbReference type="KEGG" id="cmax:111490916"/>
<feature type="transmembrane region" description="Helical" evidence="6">
    <location>
        <begin position="95"/>
        <end position="116"/>
    </location>
</feature>
<dbReference type="Gene3D" id="1.20.1250.20">
    <property type="entry name" value="MFS general substrate transporter like domains"/>
    <property type="match status" value="1"/>
</dbReference>
<feature type="transmembrane region" description="Helical" evidence="6">
    <location>
        <begin position="321"/>
        <end position="342"/>
    </location>
</feature>
<accession>A0A6J1K1P3</accession>
<reference evidence="8" key="1">
    <citation type="submission" date="2025-08" db="UniProtKB">
        <authorList>
            <consortium name="RefSeq"/>
        </authorList>
    </citation>
    <scope>IDENTIFICATION</scope>
    <source>
        <tissue evidence="8">Young leaves</tissue>
    </source>
</reference>
<keyword evidence="7" id="KW-1185">Reference proteome</keyword>
<feature type="transmembrane region" description="Helical" evidence="6">
    <location>
        <begin position="403"/>
        <end position="424"/>
    </location>
</feature>
<feature type="transmembrane region" description="Helical" evidence="6">
    <location>
        <begin position="209"/>
        <end position="230"/>
    </location>
</feature>